<keyword evidence="2" id="KW-1185">Reference proteome</keyword>
<evidence type="ECO:0000256" key="1">
    <source>
        <dbReference type="SAM" id="MobiDB-lite"/>
    </source>
</evidence>
<sequence>MDFMRTGRLDTWQAHATARALGLSGISSKASTPPPIIFPPFPLPLHTPLSPPPPPPPPPPLPHGPPPVQRRRCFRFPRPRWDSDDCNDDDDDDDDDDDNGGGGGGWGIVKRSRPGLPSPSLVPMHHVWVLNNSESYGDLSAFALRHPPPPPPPLLLAPPRIPVASPESSQAIGTATVASRILQQQQQVMGL</sequence>
<dbReference type="RefSeq" id="XP_032827639.1">
    <property type="nucleotide sequence ID" value="XM_032971748.1"/>
</dbReference>
<dbReference type="Proteomes" id="UP001318040">
    <property type="component" value="Chromosome 46"/>
</dbReference>
<dbReference type="AlphaFoldDB" id="A0AAJ7U1T2"/>
<evidence type="ECO:0000313" key="2">
    <source>
        <dbReference type="Proteomes" id="UP001318040"/>
    </source>
</evidence>
<feature type="region of interest" description="Disordered" evidence="1">
    <location>
        <begin position="25"/>
        <end position="112"/>
    </location>
</feature>
<organism evidence="2 3">
    <name type="scientific">Petromyzon marinus</name>
    <name type="common">Sea lamprey</name>
    <dbReference type="NCBI Taxonomy" id="7757"/>
    <lineage>
        <taxon>Eukaryota</taxon>
        <taxon>Metazoa</taxon>
        <taxon>Chordata</taxon>
        <taxon>Craniata</taxon>
        <taxon>Vertebrata</taxon>
        <taxon>Cyclostomata</taxon>
        <taxon>Hyperoartia</taxon>
        <taxon>Petromyzontiformes</taxon>
        <taxon>Petromyzontidae</taxon>
        <taxon>Petromyzon</taxon>
    </lineage>
</organism>
<accession>A0AAJ7U1T2</accession>
<gene>
    <name evidence="3" type="primary">LOC116952400</name>
</gene>
<evidence type="ECO:0000313" key="3">
    <source>
        <dbReference type="RefSeq" id="XP_032827639.1"/>
    </source>
</evidence>
<reference evidence="3" key="1">
    <citation type="submission" date="2025-08" db="UniProtKB">
        <authorList>
            <consortium name="RefSeq"/>
        </authorList>
    </citation>
    <scope>IDENTIFICATION</scope>
    <source>
        <tissue evidence="3">Sperm</tissue>
    </source>
</reference>
<feature type="compositionally biased region" description="Basic residues" evidence="1">
    <location>
        <begin position="69"/>
        <end position="78"/>
    </location>
</feature>
<dbReference type="KEGG" id="pmrn:116952400"/>
<feature type="compositionally biased region" description="Pro residues" evidence="1">
    <location>
        <begin position="32"/>
        <end position="68"/>
    </location>
</feature>
<name>A0AAJ7U1T2_PETMA</name>
<feature type="compositionally biased region" description="Acidic residues" evidence="1">
    <location>
        <begin position="84"/>
        <end position="99"/>
    </location>
</feature>
<proteinExistence type="predicted"/>
<protein>
    <submittedName>
        <fullName evidence="3">Formin-like protein 3</fullName>
    </submittedName>
</protein>